<evidence type="ECO:0000256" key="6">
    <source>
        <dbReference type="ARBA" id="ARBA00022840"/>
    </source>
</evidence>
<dbReference type="NCBIfam" id="NF000658">
    <property type="entry name" value="PRK00029.1"/>
    <property type="match status" value="1"/>
</dbReference>
<evidence type="ECO:0000256" key="5">
    <source>
        <dbReference type="ARBA" id="ARBA00022741"/>
    </source>
</evidence>
<evidence type="ECO:0000256" key="8">
    <source>
        <dbReference type="HAMAP-Rule" id="MF_00692"/>
    </source>
</evidence>
<feature type="binding site" evidence="8">
    <location>
        <position position="104"/>
    </location>
    <ligand>
        <name>ATP</name>
        <dbReference type="ChEBI" id="CHEBI:30616"/>
    </ligand>
</feature>
<evidence type="ECO:0000256" key="9">
    <source>
        <dbReference type="SAM" id="MobiDB-lite"/>
    </source>
</evidence>
<keyword evidence="2 8" id="KW-0808">Transferase</keyword>
<comment type="catalytic activity">
    <reaction evidence="8">
        <text>L-tyrosyl-[protein] + ATP = O-(5'-adenylyl)-L-tyrosyl-[protein] + diphosphate</text>
        <dbReference type="Rhea" id="RHEA:54288"/>
        <dbReference type="Rhea" id="RHEA-COMP:10136"/>
        <dbReference type="Rhea" id="RHEA-COMP:13846"/>
        <dbReference type="ChEBI" id="CHEBI:30616"/>
        <dbReference type="ChEBI" id="CHEBI:33019"/>
        <dbReference type="ChEBI" id="CHEBI:46858"/>
        <dbReference type="ChEBI" id="CHEBI:83624"/>
        <dbReference type="EC" id="2.7.7.108"/>
    </reaction>
</comment>
<dbReference type="EMBL" id="AP017928">
    <property type="protein sequence ID" value="BBA37363.1"/>
    <property type="molecule type" value="Genomic_DNA"/>
</dbReference>
<accession>A0A250L0A1</accession>
<protein>
    <recommendedName>
        <fullName evidence="8">Protein nucleotidyltransferase YdiU</fullName>
        <ecNumber evidence="8">2.7.7.-</ecNumber>
    </recommendedName>
    <alternativeName>
        <fullName evidence="8">Protein adenylyltransferase YdiU</fullName>
        <ecNumber evidence="8">2.7.7.108</ecNumber>
    </alternativeName>
    <alternativeName>
        <fullName evidence="8">Protein uridylyltransferase YdiU</fullName>
        <ecNumber evidence="8">2.7.7.-</ecNumber>
    </alternativeName>
</protein>
<feature type="binding site" evidence="8">
    <location>
        <position position="187"/>
    </location>
    <ligand>
        <name>ATP</name>
        <dbReference type="ChEBI" id="CHEBI:30616"/>
    </ligand>
</feature>
<dbReference type="InterPro" id="IPR003846">
    <property type="entry name" value="SelO"/>
</dbReference>
<feature type="binding site" evidence="8">
    <location>
        <position position="264"/>
    </location>
    <ligand>
        <name>Mg(2+)</name>
        <dbReference type="ChEBI" id="CHEBI:18420"/>
    </ligand>
</feature>
<feature type="binding site" evidence="8">
    <location>
        <position position="273"/>
    </location>
    <ligand>
        <name>Mg(2+)</name>
        <dbReference type="ChEBI" id="CHEBI:18420"/>
    </ligand>
</feature>
<dbReference type="GO" id="GO:0000287">
    <property type="term" value="F:magnesium ion binding"/>
    <property type="evidence" value="ECO:0007669"/>
    <property type="project" value="UniProtKB-UniRule"/>
</dbReference>
<dbReference type="GO" id="GO:0030145">
    <property type="term" value="F:manganese ion binding"/>
    <property type="evidence" value="ECO:0007669"/>
    <property type="project" value="UniProtKB-UniRule"/>
</dbReference>
<dbReference type="Pfam" id="PF02696">
    <property type="entry name" value="SelO"/>
    <property type="match status" value="1"/>
</dbReference>
<comment type="catalytic activity">
    <reaction evidence="8">
        <text>L-tyrosyl-[protein] + UTP = O-(5'-uridylyl)-L-tyrosyl-[protein] + diphosphate</text>
        <dbReference type="Rhea" id="RHEA:83887"/>
        <dbReference type="Rhea" id="RHEA-COMP:10136"/>
        <dbReference type="Rhea" id="RHEA-COMP:20238"/>
        <dbReference type="ChEBI" id="CHEBI:33019"/>
        <dbReference type="ChEBI" id="CHEBI:46398"/>
        <dbReference type="ChEBI" id="CHEBI:46858"/>
        <dbReference type="ChEBI" id="CHEBI:90602"/>
    </reaction>
</comment>
<feature type="binding site" evidence="8">
    <location>
        <position position="103"/>
    </location>
    <ligand>
        <name>ATP</name>
        <dbReference type="ChEBI" id="CHEBI:30616"/>
    </ligand>
</feature>
<keyword evidence="5 8" id="KW-0547">Nucleotide-binding</keyword>
<comment type="catalytic activity">
    <reaction evidence="8">
        <text>L-seryl-[protein] + ATP = 3-O-(5'-adenylyl)-L-seryl-[protein] + diphosphate</text>
        <dbReference type="Rhea" id="RHEA:58120"/>
        <dbReference type="Rhea" id="RHEA-COMP:9863"/>
        <dbReference type="Rhea" id="RHEA-COMP:15073"/>
        <dbReference type="ChEBI" id="CHEBI:29999"/>
        <dbReference type="ChEBI" id="CHEBI:30616"/>
        <dbReference type="ChEBI" id="CHEBI:33019"/>
        <dbReference type="ChEBI" id="CHEBI:142516"/>
        <dbReference type="EC" id="2.7.7.108"/>
    </reaction>
</comment>
<feature type="region of interest" description="Disordered" evidence="9">
    <location>
        <begin position="485"/>
        <end position="506"/>
    </location>
</feature>
<keyword evidence="3 8" id="KW-0548">Nucleotidyltransferase</keyword>
<feature type="binding site" evidence="8">
    <location>
        <position position="273"/>
    </location>
    <ligand>
        <name>ATP</name>
        <dbReference type="ChEBI" id="CHEBI:30616"/>
    </ligand>
</feature>
<feature type="binding site" evidence="8">
    <location>
        <position position="194"/>
    </location>
    <ligand>
        <name>ATP</name>
        <dbReference type="ChEBI" id="CHEBI:30616"/>
    </ligand>
</feature>
<keyword evidence="8" id="KW-0464">Manganese</keyword>
<comment type="catalytic activity">
    <reaction evidence="8">
        <text>L-seryl-[protein] + UTP = O-(5'-uridylyl)-L-seryl-[protein] + diphosphate</text>
        <dbReference type="Rhea" id="RHEA:64604"/>
        <dbReference type="Rhea" id="RHEA-COMP:9863"/>
        <dbReference type="Rhea" id="RHEA-COMP:16635"/>
        <dbReference type="ChEBI" id="CHEBI:29999"/>
        <dbReference type="ChEBI" id="CHEBI:33019"/>
        <dbReference type="ChEBI" id="CHEBI:46398"/>
        <dbReference type="ChEBI" id="CHEBI:156051"/>
    </reaction>
</comment>
<comment type="catalytic activity">
    <reaction evidence="8">
        <text>L-threonyl-[protein] + ATP = 3-O-(5'-adenylyl)-L-threonyl-[protein] + diphosphate</text>
        <dbReference type="Rhea" id="RHEA:54292"/>
        <dbReference type="Rhea" id="RHEA-COMP:11060"/>
        <dbReference type="Rhea" id="RHEA-COMP:13847"/>
        <dbReference type="ChEBI" id="CHEBI:30013"/>
        <dbReference type="ChEBI" id="CHEBI:30616"/>
        <dbReference type="ChEBI" id="CHEBI:33019"/>
        <dbReference type="ChEBI" id="CHEBI:138113"/>
        <dbReference type="EC" id="2.7.7.108"/>
    </reaction>
</comment>
<feature type="binding site" evidence="8">
    <location>
        <position position="137"/>
    </location>
    <ligand>
        <name>ATP</name>
        <dbReference type="ChEBI" id="CHEBI:30616"/>
    </ligand>
</feature>
<evidence type="ECO:0000256" key="3">
    <source>
        <dbReference type="ARBA" id="ARBA00022695"/>
    </source>
</evidence>
<reference evidence="10 11" key="1">
    <citation type="submission" date="2016-12" db="EMBL/GenBank/DDBJ databases">
        <title>Genome sequencing of Methylocaldum marinum.</title>
        <authorList>
            <person name="Takeuchi M."/>
            <person name="Kamagata Y."/>
            <person name="Hiraoka S."/>
            <person name="Oshima K."/>
            <person name="Hattori M."/>
            <person name="Iwasaki W."/>
        </authorList>
    </citation>
    <scope>NUCLEOTIDE SEQUENCE [LARGE SCALE GENOMIC DNA]</scope>
    <source>
        <strain evidence="10 11">S8</strain>
    </source>
</reference>
<evidence type="ECO:0000313" key="11">
    <source>
        <dbReference type="Proteomes" id="UP000266313"/>
    </source>
</evidence>
<dbReference type="PANTHER" id="PTHR32057">
    <property type="entry name" value="PROTEIN ADENYLYLTRANSFERASE SELO, MITOCHONDRIAL"/>
    <property type="match status" value="1"/>
</dbReference>
<feature type="binding site" evidence="8">
    <location>
        <position position="124"/>
    </location>
    <ligand>
        <name>ATP</name>
        <dbReference type="ChEBI" id="CHEBI:30616"/>
    </ligand>
</feature>
<comment type="function">
    <text evidence="8">Nucleotidyltransferase involved in the post-translational modification of proteins. It can catalyze the addition of adenosine monophosphate (AMP) or uridine monophosphate (UMP) to a protein, resulting in modifications known as AMPylation and UMPylation.</text>
</comment>
<feature type="binding site" evidence="8">
    <location>
        <position position="136"/>
    </location>
    <ligand>
        <name>ATP</name>
        <dbReference type="ChEBI" id="CHEBI:30616"/>
    </ligand>
</feature>
<feature type="binding site" evidence="8">
    <location>
        <position position="101"/>
    </location>
    <ligand>
        <name>ATP</name>
        <dbReference type="ChEBI" id="CHEBI:30616"/>
    </ligand>
</feature>
<keyword evidence="7 8" id="KW-0460">Magnesium</keyword>
<feature type="compositionally biased region" description="Basic and acidic residues" evidence="9">
    <location>
        <begin position="495"/>
        <end position="506"/>
    </location>
</feature>
<evidence type="ECO:0000256" key="1">
    <source>
        <dbReference type="ARBA" id="ARBA00009747"/>
    </source>
</evidence>
<dbReference type="GO" id="GO:0070733">
    <property type="term" value="F:AMPylase activity"/>
    <property type="evidence" value="ECO:0007669"/>
    <property type="project" value="UniProtKB-EC"/>
</dbReference>
<dbReference type="Proteomes" id="UP000266313">
    <property type="component" value="Chromosome"/>
</dbReference>
<gene>
    <name evidence="8" type="primary">ydiU</name>
    <name evidence="8" type="synonym">selO</name>
    <name evidence="10" type="ORF">sS8_5446</name>
</gene>
<keyword evidence="11" id="KW-1185">Reference proteome</keyword>
<comment type="catalytic activity">
    <reaction evidence="8">
        <text>L-histidyl-[protein] + UTP = N(tele)-(5'-uridylyl)-L-histidyl-[protein] + diphosphate</text>
        <dbReference type="Rhea" id="RHEA:83891"/>
        <dbReference type="Rhea" id="RHEA-COMP:9745"/>
        <dbReference type="Rhea" id="RHEA-COMP:20239"/>
        <dbReference type="ChEBI" id="CHEBI:29979"/>
        <dbReference type="ChEBI" id="CHEBI:33019"/>
        <dbReference type="ChEBI" id="CHEBI:46398"/>
        <dbReference type="ChEBI" id="CHEBI:233474"/>
    </reaction>
</comment>
<name>A0A250L0A1_9GAMM</name>
<evidence type="ECO:0000256" key="7">
    <source>
        <dbReference type="ARBA" id="ARBA00022842"/>
    </source>
</evidence>
<dbReference type="EC" id="2.7.7.108" evidence="8"/>
<comment type="cofactor">
    <cofactor evidence="8">
        <name>Mg(2+)</name>
        <dbReference type="ChEBI" id="CHEBI:18420"/>
    </cofactor>
    <cofactor evidence="8">
        <name>Mn(2+)</name>
        <dbReference type="ChEBI" id="CHEBI:29035"/>
    </cofactor>
</comment>
<evidence type="ECO:0000256" key="2">
    <source>
        <dbReference type="ARBA" id="ARBA00022679"/>
    </source>
</evidence>
<proteinExistence type="inferred from homology"/>
<dbReference type="EC" id="2.7.7.-" evidence="8"/>
<dbReference type="AlphaFoldDB" id="A0A250L0A1"/>
<keyword evidence="6 8" id="KW-0067">ATP-binding</keyword>
<dbReference type="HAMAP" id="MF_00692">
    <property type="entry name" value="SelO"/>
    <property type="match status" value="1"/>
</dbReference>
<sequence>MRPEMMHGFSPRHSYRELPLAPRYKELGEPYHTPVPATPLPEPKMVHFNAPLALELGLDISEAQSPKLLDILAGNRPWPKYEPSASVYAGHQFGAWVPQLGDGRALLIAEVRTPAGARMELQLKGSGPTPYSRGLDGRAVLRSSIREYLCSEAMHALGVPTTRCLSLVASPEPVYREAVETAGVVCRVAPSFVRFGQFEFFYQNGQRQHLAPLAEHVIEEHFPHLKDRPDRYAAWLDEVVERTAKLIAQWQTLGFCHGVMNTDNFSALGLTLDYGPFGFMDAFRQYHICNHSDFEGRYAYYAQPEIGQWNCSRLLRACLPLLSDREEEALEIATGIFERYAPVYGQAIMRRWVDKLGLYELRESDTELVNGFLAILQRGKNDFTRSFRNLSKVRTDSEEPAVGAREEILDLEAYDAWIADYRARLRSEGNTDDELRALRMNRINPKYVLRNHLAQAAIEKAETGDYAEVARLVRLFARPFDEQPDMEAYAESPPDELRHIEVSCSS</sequence>
<dbReference type="KEGG" id="mmai:sS8_5446"/>
<feature type="active site" description="Proton acceptor" evidence="8">
    <location>
        <position position="263"/>
    </location>
</feature>
<keyword evidence="4 8" id="KW-0479">Metal-binding</keyword>
<dbReference type="PANTHER" id="PTHR32057:SF14">
    <property type="entry name" value="PROTEIN ADENYLYLTRANSFERASE SELO, MITOCHONDRIAL"/>
    <property type="match status" value="1"/>
</dbReference>
<evidence type="ECO:0000256" key="4">
    <source>
        <dbReference type="ARBA" id="ARBA00022723"/>
    </source>
</evidence>
<dbReference type="GO" id="GO:0005524">
    <property type="term" value="F:ATP binding"/>
    <property type="evidence" value="ECO:0007669"/>
    <property type="project" value="UniProtKB-UniRule"/>
</dbReference>
<comment type="similarity">
    <text evidence="1 8">Belongs to the SELO family.</text>
</comment>
<evidence type="ECO:0000313" key="10">
    <source>
        <dbReference type="EMBL" id="BBA37363.1"/>
    </source>
</evidence>
<organism evidence="10 11">
    <name type="scientific">Methylocaldum marinum</name>
    <dbReference type="NCBI Taxonomy" id="1432792"/>
    <lineage>
        <taxon>Bacteria</taxon>
        <taxon>Pseudomonadati</taxon>
        <taxon>Pseudomonadota</taxon>
        <taxon>Gammaproteobacteria</taxon>
        <taxon>Methylococcales</taxon>
        <taxon>Methylococcaceae</taxon>
        <taxon>Methylocaldum</taxon>
    </lineage>
</organism>